<evidence type="ECO:0000256" key="4">
    <source>
        <dbReference type="ARBA" id="ARBA00022741"/>
    </source>
</evidence>
<dbReference type="OrthoDB" id="673289at2759"/>
<sequence length="414" mass="46387">MEGVMVSVATGVMNSLLDKLTALMGKEFKLHSRVKRDIAFLKDELSCMNALLEKLGNMEVLDLQVKEWRKQVQSKGVGSHHGVAQQINELKDRVVEAKHRRKRYKVANEVDPGTNNVLSIDPRLSALYVESSDLVGIDIPRDHLINMLDDGEQSLKKPDVKKILGVLLSQVKNQDCATTEIGDDNQLINALRSFLKNKRYFIVIDDIWNTQVWNAIKCALLENSCGSRILVTTRIATIAKSCCSPHNGTVYELRPLSEADSMSLFYKRIFGSEDLCPMNLKDVAADIIKRCGGLPLAIITMASLMITKSDGREEWMVSISNFQALRVLDLESSVKLQNCDLQGVGDLFHLRLCIRVKQVTQEVLNILGGLPSLLDLELRSEAVDEPMEMLSLRNISFDCLKIFRLYGPIMGLNV</sequence>
<organism evidence="8 9">
    <name type="scientific">Digitaria exilis</name>
    <dbReference type="NCBI Taxonomy" id="1010633"/>
    <lineage>
        <taxon>Eukaryota</taxon>
        <taxon>Viridiplantae</taxon>
        <taxon>Streptophyta</taxon>
        <taxon>Embryophyta</taxon>
        <taxon>Tracheophyta</taxon>
        <taxon>Spermatophyta</taxon>
        <taxon>Magnoliopsida</taxon>
        <taxon>Liliopsida</taxon>
        <taxon>Poales</taxon>
        <taxon>Poaceae</taxon>
        <taxon>PACMAD clade</taxon>
        <taxon>Panicoideae</taxon>
        <taxon>Panicodae</taxon>
        <taxon>Paniceae</taxon>
        <taxon>Anthephorinae</taxon>
        <taxon>Digitaria</taxon>
    </lineage>
</organism>
<keyword evidence="4" id="KW-0547">Nucleotide-binding</keyword>
<name>A0A835KKX1_9POAL</name>
<comment type="similarity">
    <text evidence="1">Belongs to the disease resistance NB-LRR family.</text>
</comment>
<evidence type="ECO:0000313" key="8">
    <source>
        <dbReference type="EMBL" id="KAF8742268.1"/>
    </source>
</evidence>
<dbReference type="Gene3D" id="1.20.5.4130">
    <property type="match status" value="1"/>
</dbReference>
<dbReference type="AlphaFoldDB" id="A0A835KKX1"/>
<dbReference type="PRINTS" id="PR00364">
    <property type="entry name" value="DISEASERSIST"/>
</dbReference>
<evidence type="ECO:0000256" key="1">
    <source>
        <dbReference type="ARBA" id="ARBA00008894"/>
    </source>
</evidence>
<keyword evidence="2" id="KW-0433">Leucine-rich repeat</keyword>
<dbReference type="SUPFAM" id="SSF52540">
    <property type="entry name" value="P-loop containing nucleoside triphosphate hydrolases"/>
    <property type="match status" value="1"/>
</dbReference>
<feature type="domain" description="Disease resistance N-terminal" evidence="7">
    <location>
        <begin position="12"/>
        <end position="73"/>
    </location>
</feature>
<keyword evidence="5" id="KW-0611">Plant defense</keyword>
<keyword evidence="3" id="KW-0677">Repeat</keyword>
<dbReference type="Pfam" id="PF18052">
    <property type="entry name" value="Rx_N"/>
    <property type="match status" value="1"/>
</dbReference>
<evidence type="ECO:0000313" key="9">
    <source>
        <dbReference type="Proteomes" id="UP000636709"/>
    </source>
</evidence>
<dbReference type="PANTHER" id="PTHR19338">
    <property type="entry name" value="TRANSLOCASE OF INNER MITOCHONDRIAL MEMBRANE 13 HOMOLOG"/>
    <property type="match status" value="1"/>
</dbReference>
<feature type="domain" description="NB-ARC" evidence="6">
    <location>
        <begin position="164"/>
        <end position="271"/>
    </location>
</feature>
<evidence type="ECO:0000256" key="5">
    <source>
        <dbReference type="ARBA" id="ARBA00022821"/>
    </source>
</evidence>
<dbReference type="Proteomes" id="UP000636709">
    <property type="component" value="Unassembled WGS sequence"/>
</dbReference>
<dbReference type="PANTHER" id="PTHR19338:SF65">
    <property type="entry name" value="OS06G0163900 PROTEIN"/>
    <property type="match status" value="1"/>
</dbReference>
<dbReference type="GO" id="GO:0043531">
    <property type="term" value="F:ADP binding"/>
    <property type="evidence" value="ECO:0007669"/>
    <property type="project" value="InterPro"/>
</dbReference>
<reference evidence="8" key="1">
    <citation type="submission" date="2020-07" db="EMBL/GenBank/DDBJ databases">
        <title>Genome sequence and genetic diversity analysis of an under-domesticated orphan crop, white fonio (Digitaria exilis).</title>
        <authorList>
            <person name="Bennetzen J.L."/>
            <person name="Chen S."/>
            <person name="Ma X."/>
            <person name="Wang X."/>
            <person name="Yssel A.E.J."/>
            <person name="Chaluvadi S.R."/>
            <person name="Johnson M."/>
            <person name="Gangashetty P."/>
            <person name="Hamidou F."/>
            <person name="Sanogo M.D."/>
            <person name="Zwaenepoel A."/>
            <person name="Wallace J."/>
            <person name="Van De Peer Y."/>
            <person name="Van Deynze A."/>
        </authorList>
    </citation>
    <scope>NUCLEOTIDE SEQUENCE</scope>
    <source>
        <tissue evidence="8">Leaves</tissue>
    </source>
</reference>
<dbReference type="InterPro" id="IPR027417">
    <property type="entry name" value="P-loop_NTPase"/>
</dbReference>
<comment type="caution">
    <text evidence="8">The sequence shown here is derived from an EMBL/GenBank/DDBJ whole genome shotgun (WGS) entry which is preliminary data.</text>
</comment>
<proteinExistence type="inferred from homology"/>
<dbReference type="GO" id="GO:0006952">
    <property type="term" value="P:defense response"/>
    <property type="evidence" value="ECO:0007669"/>
    <property type="project" value="UniProtKB-KW"/>
</dbReference>
<evidence type="ECO:0000256" key="3">
    <source>
        <dbReference type="ARBA" id="ARBA00022737"/>
    </source>
</evidence>
<keyword evidence="9" id="KW-1185">Reference proteome</keyword>
<dbReference type="InterPro" id="IPR002182">
    <property type="entry name" value="NB-ARC"/>
</dbReference>
<dbReference type="Gene3D" id="3.40.50.300">
    <property type="entry name" value="P-loop containing nucleotide triphosphate hydrolases"/>
    <property type="match status" value="1"/>
</dbReference>
<evidence type="ECO:0000259" key="6">
    <source>
        <dbReference type="Pfam" id="PF00931"/>
    </source>
</evidence>
<dbReference type="EMBL" id="JACEFO010001294">
    <property type="protein sequence ID" value="KAF8742268.1"/>
    <property type="molecule type" value="Genomic_DNA"/>
</dbReference>
<dbReference type="InterPro" id="IPR041118">
    <property type="entry name" value="Rx_N"/>
</dbReference>
<dbReference type="InterPro" id="IPR042197">
    <property type="entry name" value="Apaf_helical"/>
</dbReference>
<evidence type="ECO:0000256" key="2">
    <source>
        <dbReference type="ARBA" id="ARBA00022614"/>
    </source>
</evidence>
<evidence type="ECO:0008006" key="10">
    <source>
        <dbReference type="Google" id="ProtNLM"/>
    </source>
</evidence>
<protein>
    <recommendedName>
        <fullName evidence="10">NB-ARC domain-containing protein</fullName>
    </recommendedName>
</protein>
<evidence type="ECO:0000259" key="7">
    <source>
        <dbReference type="Pfam" id="PF18052"/>
    </source>
</evidence>
<accession>A0A835KKX1</accession>
<dbReference type="Gene3D" id="1.10.8.430">
    <property type="entry name" value="Helical domain of apoptotic protease-activating factors"/>
    <property type="match status" value="1"/>
</dbReference>
<dbReference type="Pfam" id="PF00931">
    <property type="entry name" value="NB-ARC"/>
    <property type="match status" value="1"/>
</dbReference>
<gene>
    <name evidence="8" type="ORF">HU200_013633</name>
</gene>